<gene>
    <name evidence="2" type="ORF">AB0K36_14705</name>
</gene>
<feature type="region of interest" description="Disordered" evidence="1">
    <location>
        <begin position="437"/>
        <end position="458"/>
    </location>
</feature>
<comment type="caution">
    <text evidence="2">The sequence shown here is derived from an EMBL/GenBank/DDBJ whole genome shotgun (WGS) entry which is preliminary data.</text>
</comment>
<accession>A0ABV3HUM3</accession>
<evidence type="ECO:0000256" key="1">
    <source>
        <dbReference type="SAM" id="MobiDB-lite"/>
    </source>
</evidence>
<reference evidence="2 3" key="1">
    <citation type="submission" date="2024-06" db="EMBL/GenBank/DDBJ databases">
        <title>The Natural Products Discovery Center: Release of the First 8490 Sequenced Strains for Exploring Actinobacteria Biosynthetic Diversity.</title>
        <authorList>
            <person name="Kalkreuter E."/>
            <person name="Kautsar S.A."/>
            <person name="Yang D."/>
            <person name="Bader C.D."/>
            <person name="Teijaro C.N."/>
            <person name="Fluegel L."/>
            <person name="Davis C.M."/>
            <person name="Simpson J.R."/>
            <person name="Lauterbach L."/>
            <person name="Steele A.D."/>
            <person name="Gui C."/>
            <person name="Meng S."/>
            <person name="Li G."/>
            <person name="Viehrig K."/>
            <person name="Ye F."/>
            <person name="Su P."/>
            <person name="Kiefer A.F."/>
            <person name="Nichols A."/>
            <person name="Cepeda A.J."/>
            <person name="Yan W."/>
            <person name="Fan B."/>
            <person name="Jiang Y."/>
            <person name="Adhikari A."/>
            <person name="Zheng C.-J."/>
            <person name="Schuster L."/>
            <person name="Cowan T.M."/>
            <person name="Smanski M.J."/>
            <person name="Chevrette M.G."/>
            <person name="De Carvalho L.P.S."/>
            <person name="Shen B."/>
        </authorList>
    </citation>
    <scope>NUCLEOTIDE SEQUENCE [LARGE SCALE GENOMIC DNA]</scope>
    <source>
        <strain evidence="2 3">NPDC049344</strain>
    </source>
</reference>
<proteinExistence type="predicted"/>
<keyword evidence="3" id="KW-1185">Reference proteome</keyword>
<evidence type="ECO:0000313" key="2">
    <source>
        <dbReference type="EMBL" id="MEV4682018.1"/>
    </source>
</evidence>
<dbReference type="RefSeq" id="WP_364593283.1">
    <property type="nucleotide sequence ID" value="NZ_JBFAQK010000016.1"/>
</dbReference>
<protein>
    <submittedName>
        <fullName evidence="2">Uncharacterized protein</fullName>
    </submittedName>
</protein>
<dbReference type="Proteomes" id="UP001552521">
    <property type="component" value="Unassembled WGS sequence"/>
</dbReference>
<organism evidence="2 3">
    <name type="scientific">Streptomyces kurssanovii</name>
    <dbReference type="NCBI Taxonomy" id="67312"/>
    <lineage>
        <taxon>Bacteria</taxon>
        <taxon>Bacillati</taxon>
        <taxon>Actinomycetota</taxon>
        <taxon>Actinomycetes</taxon>
        <taxon>Kitasatosporales</taxon>
        <taxon>Streptomycetaceae</taxon>
        <taxon>Streptomyces</taxon>
    </lineage>
</organism>
<dbReference type="EMBL" id="JBFAQK010000016">
    <property type="protein sequence ID" value="MEV4682018.1"/>
    <property type="molecule type" value="Genomic_DNA"/>
</dbReference>
<sequence length="568" mass="62500">MSTMFRYEPVPRDTGMEEALAARTADAAWFLARQYGFGEFRGEDAASPVSVSVAQETHRLDQWRSGADAEVDAEVDAEWRPYDPATTVLEALVEQEPVEGPDARLLTEGALRWRRALAAAGLVALLPSFARVCPFDSEGPLAPTGLAAAVRDRLPDPVALAPWLARLAERDETAAKEFDAPETDAVRDALATAATAWLSWWQARVPVVEQAEASTPPEAWNAERLEYAFEVSASSLPGLELRAEEYHGGHLDWWAVDARDTQLAVDESAIRREGRRIIPTPAVYGGMPVSRFWEMEDARIDFGSVDASPADLGRLMLVAFATVYNSDWFCIPLPLVVGSLSRVVDCTVTDVFGDTTPLFHATAEDGVSWNLYGLGDTAHASRTPGMSAPPSPWMYRPASLPGGLESPPVESVVLLRDEQANLAWAVEESVADRADERVDRHERWTTAARPRPAPEPGAAPRYLVATEVPAHWYPLVPQVLAADQESNRFRLAGLVRDESIPQVPLGRLLNETDRLFEEEVPRSGVRVERARQFTRWQDGAPHSWTTRRKVSGFGGGSSGLRFDVLDED</sequence>
<name>A0ABV3HUM3_9ACTN</name>
<evidence type="ECO:0000313" key="3">
    <source>
        <dbReference type="Proteomes" id="UP001552521"/>
    </source>
</evidence>